<gene>
    <name evidence="1" type="ORF">CINCED_3A008421</name>
</gene>
<organism evidence="1 2">
    <name type="scientific">Cinara cedri</name>
    <dbReference type="NCBI Taxonomy" id="506608"/>
    <lineage>
        <taxon>Eukaryota</taxon>
        <taxon>Metazoa</taxon>
        <taxon>Ecdysozoa</taxon>
        <taxon>Arthropoda</taxon>
        <taxon>Hexapoda</taxon>
        <taxon>Insecta</taxon>
        <taxon>Pterygota</taxon>
        <taxon>Neoptera</taxon>
        <taxon>Paraneoptera</taxon>
        <taxon>Hemiptera</taxon>
        <taxon>Sternorrhyncha</taxon>
        <taxon>Aphidomorpha</taxon>
        <taxon>Aphidoidea</taxon>
        <taxon>Aphididae</taxon>
        <taxon>Lachninae</taxon>
        <taxon>Cinara</taxon>
    </lineage>
</organism>
<keyword evidence="1" id="KW-0675">Receptor</keyword>
<sequence length="141" mass="16983">MVLIVLPTEETIITFNTNGVTTFNGDSFTMWKMFNFFRKYYEIMDDLPFNQNDKQQIEEIIMQEINGYVMVTQCRRLREIPDKSELVIIGIKQIRHRNKVRYILQFDNLDSLNVSNVWLEKEMSDVNIDLNYKIKIEMDWN</sequence>
<evidence type="ECO:0000313" key="2">
    <source>
        <dbReference type="Proteomes" id="UP000325440"/>
    </source>
</evidence>
<dbReference type="Proteomes" id="UP000325440">
    <property type="component" value="Unassembled WGS sequence"/>
</dbReference>
<protein>
    <submittedName>
        <fullName evidence="1">Receptor L-domain</fullName>
    </submittedName>
</protein>
<keyword evidence="2" id="KW-1185">Reference proteome</keyword>
<dbReference type="AlphaFoldDB" id="A0A5E4N394"/>
<dbReference type="OrthoDB" id="8174150at2759"/>
<name>A0A5E4N394_9HEMI</name>
<dbReference type="EMBL" id="CABPRJ010001648">
    <property type="protein sequence ID" value="VVC39110.1"/>
    <property type="molecule type" value="Genomic_DNA"/>
</dbReference>
<evidence type="ECO:0000313" key="1">
    <source>
        <dbReference type="EMBL" id="VVC39110.1"/>
    </source>
</evidence>
<reference evidence="1 2" key="1">
    <citation type="submission" date="2019-08" db="EMBL/GenBank/DDBJ databases">
        <authorList>
            <person name="Alioto T."/>
            <person name="Alioto T."/>
            <person name="Gomez Garrido J."/>
        </authorList>
    </citation>
    <scope>NUCLEOTIDE SEQUENCE [LARGE SCALE GENOMIC DNA]</scope>
</reference>
<proteinExistence type="predicted"/>
<accession>A0A5E4N394</accession>